<keyword evidence="2" id="KW-0472">Membrane</keyword>
<feature type="region of interest" description="Disordered" evidence="1">
    <location>
        <begin position="24"/>
        <end position="93"/>
    </location>
</feature>
<accession>A0A1V3X1K1</accession>
<keyword evidence="2" id="KW-0812">Transmembrane</keyword>
<reference evidence="2 3" key="1">
    <citation type="submission" date="2017-02" db="EMBL/GenBank/DDBJ databases">
        <title>Complete genome sequences of Mycobacterium kansasii strains isolated from rhesus macaques.</title>
        <authorList>
            <person name="Panda A."/>
            <person name="Nagaraj S."/>
            <person name="Zhao X."/>
            <person name="Tettelin H."/>
            <person name="Detolla L.J."/>
        </authorList>
    </citation>
    <scope>NUCLEOTIDE SEQUENCE [LARGE SCALE GENOMIC DNA]</scope>
    <source>
        <strain evidence="2 3">11-3813</strain>
    </source>
</reference>
<evidence type="ECO:0000256" key="1">
    <source>
        <dbReference type="SAM" id="MobiDB-lite"/>
    </source>
</evidence>
<feature type="compositionally biased region" description="Low complexity" evidence="1">
    <location>
        <begin position="67"/>
        <end position="76"/>
    </location>
</feature>
<comment type="caution">
    <text evidence="2">The sequence shown here is derived from an EMBL/GenBank/DDBJ whole genome shotgun (WGS) entry which is preliminary data.</text>
</comment>
<protein>
    <submittedName>
        <fullName evidence="2">Conserved transmembrane ATP-binding ABC transporter domain protein</fullName>
    </submittedName>
</protein>
<feature type="compositionally biased region" description="Low complexity" evidence="1">
    <location>
        <begin position="24"/>
        <end position="36"/>
    </location>
</feature>
<name>A0A1V3X1K1_MYCKA</name>
<evidence type="ECO:0000313" key="2">
    <source>
        <dbReference type="EMBL" id="OOK72371.1"/>
    </source>
</evidence>
<gene>
    <name evidence="2" type="ORF">BZL30_5311</name>
</gene>
<dbReference type="GO" id="GO:0005524">
    <property type="term" value="F:ATP binding"/>
    <property type="evidence" value="ECO:0007669"/>
    <property type="project" value="UniProtKB-KW"/>
</dbReference>
<proteinExistence type="predicted"/>
<sequence>MWCCGSRAPIGLPWTAAATAFSSTAPGCRQSTSATARRSRSVTRDGDPAYLPARRTRGSADGIGRSAAGASADPAAYRSVAQPVKPTEQATQRMPAKLITHPEPAQEVAQRIVAESATQRIPAARRSAGLPSPSD</sequence>
<dbReference type="AlphaFoldDB" id="A0A1V3X1K1"/>
<evidence type="ECO:0000313" key="3">
    <source>
        <dbReference type="Proteomes" id="UP000189229"/>
    </source>
</evidence>
<dbReference type="EMBL" id="MVBM01000005">
    <property type="protein sequence ID" value="OOK72371.1"/>
    <property type="molecule type" value="Genomic_DNA"/>
</dbReference>
<keyword evidence="2" id="KW-0547">Nucleotide-binding</keyword>
<organism evidence="2 3">
    <name type="scientific">Mycobacterium kansasii</name>
    <dbReference type="NCBI Taxonomy" id="1768"/>
    <lineage>
        <taxon>Bacteria</taxon>
        <taxon>Bacillati</taxon>
        <taxon>Actinomycetota</taxon>
        <taxon>Actinomycetes</taxon>
        <taxon>Mycobacteriales</taxon>
        <taxon>Mycobacteriaceae</taxon>
        <taxon>Mycobacterium</taxon>
    </lineage>
</organism>
<keyword evidence="2" id="KW-0067">ATP-binding</keyword>
<dbReference type="Proteomes" id="UP000189229">
    <property type="component" value="Unassembled WGS sequence"/>
</dbReference>